<proteinExistence type="predicted"/>
<dbReference type="RefSeq" id="WP_326508568.1">
    <property type="nucleotide sequence ID" value="NZ_JAWIIV010000023.1"/>
</dbReference>
<evidence type="ECO:0000313" key="1">
    <source>
        <dbReference type="EMBL" id="MEC4721884.1"/>
    </source>
</evidence>
<sequence>MADISIRQQHSLSHQGAKAAAQEVAEQMARDFDMALQWDGNVLLFQRSGVSGALTLLEREALLEIRLGFLMKAFAAKIEEKVAAKMERVFAAA</sequence>
<reference evidence="1 2" key="1">
    <citation type="submission" date="2023-10" db="EMBL/GenBank/DDBJ databases">
        <title>Noviherbaspirillum sp. CPCC 100848 genome assembly.</title>
        <authorList>
            <person name="Li X.Y."/>
            <person name="Fang X.M."/>
        </authorList>
    </citation>
    <scope>NUCLEOTIDE SEQUENCE [LARGE SCALE GENOMIC DNA]</scope>
    <source>
        <strain evidence="1 2">CPCC 100848</strain>
    </source>
</reference>
<dbReference type="InterPro" id="IPR013433">
    <property type="entry name" value="PHA_gran_rgn"/>
</dbReference>
<dbReference type="Proteomes" id="UP001352263">
    <property type="component" value="Unassembled WGS sequence"/>
</dbReference>
<organism evidence="1 2">
    <name type="scientific">Noviherbaspirillum album</name>
    <dbReference type="NCBI Taxonomy" id="3080276"/>
    <lineage>
        <taxon>Bacteria</taxon>
        <taxon>Pseudomonadati</taxon>
        <taxon>Pseudomonadota</taxon>
        <taxon>Betaproteobacteria</taxon>
        <taxon>Burkholderiales</taxon>
        <taxon>Oxalobacteraceae</taxon>
        <taxon>Noviherbaspirillum</taxon>
    </lineage>
</organism>
<name>A0ABU6JE06_9BURK</name>
<evidence type="ECO:0000313" key="2">
    <source>
        <dbReference type="Proteomes" id="UP001352263"/>
    </source>
</evidence>
<comment type="caution">
    <text evidence="1">The sequence shown here is derived from an EMBL/GenBank/DDBJ whole genome shotgun (WGS) entry which is preliminary data.</text>
</comment>
<dbReference type="EMBL" id="JAWIIV010000023">
    <property type="protein sequence ID" value="MEC4721884.1"/>
    <property type="molecule type" value="Genomic_DNA"/>
</dbReference>
<protein>
    <submittedName>
        <fullName evidence="1">Polyhydroxyalkanoic acid system family protein</fullName>
    </submittedName>
</protein>
<dbReference type="Pfam" id="PF09650">
    <property type="entry name" value="PHA_gran_rgn"/>
    <property type="match status" value="1"/>
</dbReference>
<dbReference type="NCBIfam" id="TIGR02610">
    <property type="entry name" value="PHA_gran_rgn"/>
    <property type="match status" value="1"/>
</dbReference>
<accession>A0ABU6JE06</accession>
<keyword evidence="2" id="KW-1185">Reference proteome</keyword>
<gene>
    <name evidence="1" type="ORF">RY831_22200</name>
</gene>